<accession>A0A7W7WM37</accession>
<proteinExistence type="predicted"/>
<comment type="caution">
    <text evidence="1">The sequence shown here is derived from an EMBL/GenBank/DDBJ whole genome shotgun (WGS) entry which is preliminary data.</text>
</comment>
<dbReference type="EMBL" id="JACHJR010000002">
    <property type="protein sequence ID" value="MBB4951913.1"/>
    <property type="molecule type" value="Genomic_DNA"/>
</dbReference>
<protein>
    <submittedName>
        <fullName evidence="1">Uncharacterized protein</fullName>
    </submittedName>
</protein>
<sequence>MAGSGTRGMFGRVREALFPSRTAPAQSTTQAGHVRDRKYGGSTKAMATAYGVAPRTVQRWIDGTRHPTKHEQQLRREALEVQTTERGRERKARQLAQRGTVSGINARVGRTMTFEIQGSDAVRARDIHLNLTGEQAAALARAENEENVRHVIGEALADYFNGGSYGGFTPDDFTFDPDDFDLN</sequence>
<dbReference type="Proteomes" id="UP000573327">
    <property type="component" value="Unassembled WGS sequence"/>
</dbReference>
<evidence type="ECO:0000313" key="1">
    <source>
        <dbReference type="EMBL" id="MBB4951913.1"/>
    </source>
</evidence>
<keyword evidence="2" id="KW-1185">Reference proteome</keyword>
<dbReference type="AlphaFoldDB" id="A0A7W7WM37"/>
<gene>
    <name evidence="1" type="ORF">F4556_007567</name>
</gene>
<name>A0A7W7WM37_9ACTN</name>
<evidence type="ECO:0000313" key="2">
    <source>
        <dbReference type="Proteomes" id="UP000573327"/>
    </source>
</evidence>
<organism evidence="1 2">
    <name type="scientific">Kitasatospora gansuensis</name>
    <dbReference type="NCBI Taxonomy" id="258050"/>
    <lineage>
        <taxon>Bacteria</taxon>
        <taxon>Bacillati</taxon>
        <taxon>Actinomycetota</taxon>
        <taxon>Actinomycetes</taxon>
        <taxon>Kitasatosporales</taxon>
        <taxon>Streptomycetaceae</taxon>
        <taxon>Kitasatospora</taxon>
    </lineage>
</organism>
<reference evidence="1 2" key="1">
    <citation type="submission" date="2020-08" db="EMBL/GenBank/DDBJ databases">
        <title>Sequencing the genomes of 1000 actinobacteria strains.</title>
        <authorList>
            <person name="Klenk H.-P."/>
        </authorList>
    </citation>
    <scope>NUCLEOTIDE SEQUENCE [LARGE SCALE GENOMIC DNA]</scope>
    <source>
        <strain evidence="1 2">DSM 44786</strain>
    </source>
</reference>
<dbReference type="RefSeq" id="WP_184925925.1">
    <property type="nucleotide sequence ID" value="NZ_JACHJR010000002.1"/>
</dbReference>